<sequence>MTADDRADLHIREPISNSLNQWDAMAADLAAAWPGIAARIRALNAALPQGDGPDGASFTASYMAGGGPERFLRDTGDLIEEISGSGPLLRATVSNTLTTEQAIEAGLPNTYHQA</sequence>
<protein>
    <submittedName>
        <fullName evidence="1">Uncharacterized protein</fullName>
    </submittedName>
</protein>
<comment type="caution">
    <text evidence="1">The sequence shown here is derived from an EMBL/GenBank/DDBJ whole genome shotgun (WGS) entry which is preliminary data.</text>
</comment>
<dbReference type="EMBL" id="VCKX01000341">
    <property type="protein sequence ID" value="TMR18581.1"/>
    <property type="molecule type" value="Genomic_DNA"/>
</dbReference>
<evidence type="ECO:0000313" key="2">
    <source>
        <dbReference type="Proteomes" id="UP000306628"/>
    </source>
</evidence>
<dbReference type="Proteomes" id="UP000306628">
    <property type="component" value="Unassembled WGS sequence"/>
</dbReference>
<gene>
    <name evidence="1" type="ORF">ETD85_53560</name>
</gene>
<organism evidence="1 2">
    <name type="scientific">Nonomuraea zeae</name>
    <dbReference type="NCBI Taxonomy" id="1642303"/>
    <lineage>
        <taxon>Bacteria</taxon>
        <taxon>Bacillati</taxon>
        <taxon>Actinomycetota</taxon>
        <taxon>Actinomycetes</taxon>
        <taxon>Streptosporangiales</taxon>
        <taxon>Streptosporangiaceae</taxon>
        <taxon>Nonomuraea</taxon>
    </lineage>
</organism>
<dbReference type="RefSeq" id="WP_138697559.1">
    <property type="nucleotide sequence ID" value="NZ_JBHSAZ010000089.1"/>
</dbReference>
<name>A0A5S4FG86_9ACTN</name>
<dbReference type="OrthoDB" id="9847770at2"/>
<keyword evidence="2" id="KW-1185">Reference proteome</keyword>
<proteinExistence type="predicted"/>
<reference evidence="1 2" key="1">
    <citation type="submission" date="2019-05" db="EMBL/GenBank/DDBJ databases">
        <title>Draft genome sequence of Nonomuraea zeae DSM 100528.</title>
        <authorList>
            <person name="Saricaoglu S."/>
            <person name="Isik K."/>
        </authorList>
    </citation>
    <scope>NUCLEOTIDE SEQUENCE [LARGE SCALE GENOMIC DNA]</scope>
    <source>
        <strain evidence="1 2">DSM 100528</strain>
    </source>
</reference>
<evidence type="ECO:0000313" key="1">
    <source>
        <dbReference type="EMBL" id="TMR18581.1"/>
    </source>
</evidence>
<accession>A0A5S4FG86</accession>
<dbReference type="AlphaFoldDB" id="A0A5S4FG86"/>